<comment type="similarity">
    <text evidence="1">Belongs to the peptidase S45 family.</text>
</comment>
<dbReference type="InterPro" id="IPR014395">
    <property type="entry name" value="Pen/GL7ACA/AHL_acylase"/>
</dbReference>
<dbReference type="SUPFAM" id="SSF56235">
    <property type="entry name" value="N-terminal nucleophile aminohydrolases (Ntn hydrolases)"/>
    <property type="match status" value="1"/>
</dbReference>
<dbReference type="RefSeq" id="WP_193193453.1">
    <property type="nucleotide sequence ID" value="NZ_JACZFR010000047.1"/>
</dbReference>
<evidence type="ECO:0000256" key="2">
    <source>
        <dbReference type="ARBA" id="ARBA00022801"/>
    </source>
</evidence>
<dbReference type="InterPro" id="IPR029055">
    <property type="entry name" value="Ntn_hydrolases_N"/>
</dbReference>
<comment type="subunit">
    <text evidence="4">Heterodimer of an alpha subunit and a beta subunit processed from the same precursor.</text>
</comment>
<dbReference type="Proteomes" id="UP001596425">
    <property type="component" value="Unassembled WGS sequence"/>
</dbReference>
<name>A0ABW1YI04_9GAMM</name>
<keyword evidence="5" id="KW-1133">Transmembrane helix</keyword>
<dbReference type="Pfam" id="PF01804">
    <property type="entry name" value="Penicil_amidase"/>
    <property type="match status" value="1"/>
</dbReference>
<keyword evidence="2" id="KW-0378">Hydrolase</keyword>
<evidence type="ECO:0000256" key="1">
    <source>
        <dbReference type="ARBA" id="ARBA00006586"/>
    </source>
</evidence>
<dbReference type="InterPro" id="IPR002692">
    <property type="entry name" value="S45"/>
</dbReference>
<organism evidence="6 7">
    <name type="scientific">Microbulbifer taiwanensis</name>
    <dbReference type="NCBI Taxonomy" id="986746"/>
    <lineage>
        <taxon>Bacteria</taxon>
        <taxon>Pseudomonadati</taxon>
        <taxon>Pseudomonadota</taxon>
        <taxon>Gammaproteobacteria</taxon>
        <taxon>Cellvibrionales</taxon>
        <taxon>Microbulbiferaceae</taxon>
        <taxon>Microbulbifer</taxon>
    </lineage>
</organism>
<evidence type="ECO:0000256" key="4">
    <source>
        <dbReference type="ARBA" id="ARBA00038735"/>
    </source>
</evidence>
<sequence length="825" mass="93313">MLARSYPTISRLLTWIFLPIMLACGVGYGILLQSLPKSSGSIYHEGLTAPVKIVRDKRAIPHIVADTDQDAFFALGYVHAQDRLWQMNFNRRLAQGRLSEIQGRESLESDKFMRTLGFSHAAQSDLQSLDLAAREALMSYSNGVNAWINEGNILPIEFYIHDTEPELWQPSDSLLISKWMAFNLGRNNLNFEVALDLLVKEIGVAKAFEMFPDVNAKANSTIKVTGLVERQTQLGLLAQNDQLQRRFGFIDNALGSNAWAVSGRFTESGRPLLGSDPHLLVQIPTMFYLAEIQGDRLHVSGATFPGIPVVLAGRNESIAWGTTNMIADVQDIYVVRTNPLDDNQYEVDGQWLDMKVEEELIHVKSDFPGFLTDPIPPIKWQVRRTTHGPLVSDAIGRVEHPLALRWTGFDDSDKSYQSFLKINYAENWSSFKSAFKGYAVPASNFIYADVHGDIGLFAGGKIPIRTSSDGRLPVPGWQSNYDWEGYIPLELTPQTINPDKGYIANSNNKNHSEDYPFMVSHLWAAPYRFEGISQKLEDHIQNGRKLTAQDFIELQGNTESLQVKELLTFLQNLTPTTSAQRATITRLKEWEGSLSIDSTEAVIYLVWLRHFRGLLIGDDLRGSVLHEERANRLQFLTGLRNPKFISRVINQAEDLQFDWCDRIDTNIHETCEDLALSALDEAIKEIDRKIGTDTSWGEVLTVNYTHQAFTNIQFLDFIFNRSIGKGGDRFSINSANWAYLDDEGYQVNTTANFRQVIDLNDWSNSGFINDTGQSGNIISRHYDDNILPFKELKLWPMHIKAIEDSESLSILKLEPAKQTREKKEP</sequence>
<dbReference type="PANTHER" id="PTHR34218">
    <property type="entry name" value="PEPTIDASE S45 PENICILLIN AMIDASE"/>
    <property type="match status" value="1"/>
</dbReference>
<dbReference type="InterPro" id="IPR043147">
    <property type="entry name" value="Penicillin_amidase_A-knob"/>
</dbReference>
<proteinExistence type="inferred from homology"/>
<reference evidence="7" key="1">
    <citation type="journal article" date="2019" name="Int. J. Syst. Evol. Microbiol.">
        <title>The Global Catalogue of Microorganisms (GCM) 10K type strain sequencing project: providing services to taxonomists for standard genome sequencing and annotation.</title>
        <authorList>
            <consortium name="The Broad Institute Genomics Platform"/>
            <consortium name="The Broad Institute Genome Sequencing Center for Infectious Disease"/>
            <person name="Wu L."/>
            <person name="Ma J."/>
        </authorList>
    </citation>
    <scope>NUCLEOTIDE SEQUENCE [LARGE SCALE GENOMIC DNA]</scope>
    <source>
        <strain evidence="7">CGMCC 1.13718</strain>
    </source>
</reference>
<keyword evidence="5" id="KW-0812">Transmembrane</keyword>
<dbReference type="Gene3D" id="1.10.1400.10">
    <property type="match status" value="1"/>
</dbReference>
<keyword evidence="7" id="KW-1185">Reference proteome</keyword>
<dbReference type="PROSITE" id="PS51257">
    <property type="entry name" value="PROKAR_LIPOPROTEIN"/>
    <property type="match status" value="1"/>
</dbReference>
<keyword evidence="5" id="KW-0472">Membrane</keyword>
<evidence type="ECO:0000256" key="3">
    <source>
        <dbReference type="ARBA" id="ARBA00023145"/>
    </source>
</evidence>
<evidence type="ECO:0000256" key="5">
    <source>
        <dbReference type="SAM" id="Phobius"/>
    </source>
</evidence>
<dbReference type="Gene3D" id="1.10.439.10">
    <property type="entry name" value="Penicillin Amidohydrolase, domain 1"/>
    <property type="match status" value="1"/>
</dbReference>
<evidence type="ECO:0000313" key="6">
    <source>
        <dbReference type="EMBL" id="MFC6632388.1"/>
    </source>
</evidence>
<dbReference type="PANTHER" id="PTHR34218:SF4">
    <property type="entry name" value="ACYL-HOMOSERINE LACTONE ACYLASE QUIP"/>
    <property type="match status" value="1"/>
</dbReference>
<dbReference type="InterPro" id="IPR043146">
    <property type="entry name" value="Penicillin_amidase_N_B-knob"/>
</dbReference>
<dbReference type="EMBL" id="JBHSVR010000001">
    <property type="protein sequence ID" value="MFC6632388.1"/>
    <property type="molecule type" value="Genomic_DNA"/>
</dbReference>
<comment type="caution">
    <text evidence="6">The sequence shown here is derived from an EMBL/GenBank/DDBJ whole genome shotgun (WGS) entry which is preliminary data.</text>
</comment>
<dbReference type="InterPro" id="IPR023343">
    <property type="entry name" value="Penicillin_amidase_dom1"/>
</dbReference>
<protein>
    <submittedName>
        <fullName evidence="6">Penicillin acylase family protein</fullName>
    </submittedName>
</protein>
<dbReference type="Gene3D" id="3.60.20.10">
    <property type="entry name" value="Glutamine Phosphoribosylpyrophosphate, subunit 1, domain 1"/>
    <property type="match status" value="1"/>
</dbReference>
<evidence type="ECO:0000313" key="7">
    <source>
        <dbReference type="Proteomes" id="UP001596425"/>
    </source>
</evidence>
<accession>A0ABW1YI04</accession>
<dbReference type="Gene3D" id="2.30.120.10">
    <property type="match status" value="1"/>
</dbReference>
<feature type="transmembrane region" description="Helical" evidence="5">
    <location>
        <begin position="12"/>
        <end position="31"/>
    </location>
</feature>
<gene>
    <name evidence="6" type="ORF">ACFQBM_03805</name>
</gene>
<dbReference type="PIRSF" id="PIRSF001227">
    <property type="entry name" value="Pen_acylase"/>
    <property type="match status" value="1"/>
</dbReference>
<dbReference type="CDD" id="cd03747">
    <property type="entry name" value="Ntn_PGA_like"/>
    <property type="match status" value="1"/>
</dbReference>
<keyword evidence="3" id="KW-0865">Zymogen</keyword>